<dbReference type="RefSeq" id="WP_272090256.1">
    <property type="nucleotide sequence ID" value="NZ_JAQNDL010000003.1"/>
</dbReference>
<sequence>MRPDLAEVARALLHRGMLSTRNLRIHASLLLVLSNAYCTGVPAEPRASPVAIEWVAAGVQAWADWQLAEPRRLRVDLQAPAGTHHALGWLVPGEVEVDEVDDLSRPPGATVKMVLNGGVDATRPLVYGDVAPGTYTVCGQLVLEPGAKGASAPIRCARVEVTDAAESRSIVLRG</sequence>
<evidence type="ECO:0008006" key="3">
    <source>
        <dbReference type="Google" id="ProtNLM"/>
    </source>
</evidence>
<organism evidence="1 2">
    <name type="scientific">Nannocystis bainbridge</name>
    <dbReference type="NCBI Taxonomy" id="2995303"/>
    <lineage>
        <taxon>Bacteria</taxon>
        <taxon>Pseudomonadati</taxon>
        <taxon>Myxococcota</taxon>
        <taxon>Polyangia</taxon>
        <taxon>Nannocystales</taxon>
        <taxon>Nannocystaceae</taxon>
        <taxon>Nannocystis</taxon>
    </lineage>
</organism>
<dbReference type="EMBL" id="JAQNDL010000003">
    <property type="protein sequence ID" value="MDC0721750.1"/>
    <property type="molecule type" value="Genomic_DNA"/>
</dbReference>
<protein>
    <recommendedName>
        <fullName evidence="3">Carboxypeptidase regulatory-like domain-containing protein</fullName>
    </recommendedName>
</protein>
<name>A0ABT5E7A6_9BACT</name>
<proteinExistence type="predicted"/>
<comment type="caution">
    <text evidence="1">The sequence shown here is derived from an EMBL/GenBank/DDBJ whole genome shotgun (WGS) entry which is preliminary data.</text>
</comment>
<dbReference type="Proteomes" id="UP001221686">
    <property type="component" value="Unassembled WGS sequence"/>
</dbReference>
<evidence type="ECO:0000313" key="1">
    <source>
        <dbReference type="EMBL" id="MDC0721750.1"/>
    </source>
</evidence>
<reference evidence="1 2" key="1">
    <citation type="submission" date="2022-11" db="EMBL/GenBank/DDBJ databases">
        <title>Minimal conservation of predation-associated metabolite biosynthetic gene clusters underscores biosynthetic potential of Myxococcota including descriptions for ten novel species: Archangium lansinium sp. nov., Myxococcus landrumus sp. nov., Nannocystis bai.</title>
        <authorList>
            <person name="Ahearne A."/>
            <person name="Stevens C."/>
            <person name="Dowd S."/>
        </authorList>
    </citation>
    <scope>NUCLEOTIDE SEQUENCE [LARGE SCALE GENOMIC DNA]</scope>
    <source>
        <strain evidence="1 2">BB15-2</strain>
    </source>
</reference>
<evidence type="ECO:0000313" key="2">
    <source>
        <dbReference type="Proteomes" id="UP001221686"/>
    </source>
</evidence>
<accession>A0ABT5E7A6</accession>
<gene>
    <name evidence="1" type="ORF">POL25_32880</name>
</gene>
<keyword evidence="2" id="KW-1185">Reference proteome</keyword>